<proteinExistence type="predicted"/>
<keyword evidence="2" id="KW-1185">Reference proteome</keyword>
<evidence type="ECO:0000313" key="1">
    <source>
        <dbReference type="EMBL" id="KAL1874730.1"/>
    </source>
</evidence>
<evidence type="ECO:0000313" key="2">
    <source>
        <dbReference type="Proteomes" id="UP001586593"/>
    </source>
</evidence>
<gene>
    <name evidence="1" type="ORF">VTK73DRAFT_258</name>
</gene>
<sequence>MLSYFDDGGLALNLICHQDLRILTPLPTCHPCRPATHPSAATSTNPVPRPYNPCHLAYHQSFLPRSGSVLALRDRLVLYERVSLPGSAQFSITVTVTPSFPCGEVSHSHQQFRAGASLEVSPVLQLGNKTDHYVSMPASAAELNNFQAEATSRQHPAASL</sequence>
<comment type="caution">
    <text evidence="1">The sequence shown here is derived from an EMBL/GenBank/DDBJ whole genome shotgun (WGS) entry which is preliminary data.</text>
</comment>
<reference evidence="1 2" key="1">
    <citation type="journal article" date="2024" name="Commun. Biol.">
        <title>Comparative genomic analysis of thermophilic fungi reveals convergent evolutionary adaptations and gene losses.</title>
        <authorList>
            <person name="Steindorff A.S."/>
            <person name="Aguilar-Pontes M.V."/>
            <person name="Robinson A.J."/>
            <person name="Andreopoulos B."/>
            <person name="LaButti K."/>
            <person name="Kuo A."/>
            <person name="Mondo S."/>
            <person name="Riley R."/>
            <person name="Otillar R."/>
            <person name="Haridas S."/>
            <person name="Lipzen A."/>
            <person name="Grimwood J."/>
            <person name="Schmutz J."/>
            <person name="Clum A."/>
            <person name="Reid I.D."/>
            <person name="Moisan M.C."/>
            <person name="Butler G."/>
            <person name="Nguyen T.T.M."/>
            <person name="Dewar K."/>
            <person name="Conant G."/>
            <person name="Drula E."/>
            <person name="Henrissat B."/>
            <person name="Hansel C."/>
            <person name="Singer S."/>
            <person name="Hutchinson M.I."/>
            <person name="de Vries R.P."/>
            <person name="Natvig D.O."/>
            <person name="Powell A.J."/>
            <person name="Tsang A."/>
            <person name="Grigoriev I.V."/>
        </authorList>
    </citation>
    <scope>NUCLEOTIDE SEQUENCE [LARGE SCALE GENOMIC DNA]</scope>
    <source>
        <strain evidence="1 2">ATCC 24622</strain>
    </source>
</reference>
<dbReference type="EMBL" id="JAZHXJ010000103">
    <property type="protein sequence ID" value="KAL1874730.1"/>
    <property type="molecule type" value="Genomic_DNA"/>
</dbReference>
<protein>
    <submittedName>
        <fullName evidence="1">Uncharacterized protein</fullName>
    </submittedName>
</protein>
<organism evidence="1 2">
    <name type="scientific">Phialemonium thermophilum</name>
    <dbReference type="NCBI Taxonomy" id="223376"/>
    <lineage>
        <taxon>Eukaryota</taxon>
        <taxon>Fungi</taxon>
        <taxon>Dikarya</taxon>
        <taxon>Ascomycota</taxon>
        <taxon>Pezizomycotina</taxon>
        <taxon>Sordariomycetes</taxon>
        <taxon>Sordariomycetidae</taxon>
        <taxon>Cephalothecales</taxon>
        <taxon>Cephalothecaceae</taxon>
        <taxon>Phialemonium</taxon>
    </lineage>
</organism>
<accession>A0ABR3XG29</accession>
<name>A0ABR3XG29_9PEZI</name>
<dbReference type="Proteomes" id="UP001586593">
    <property type="component" value="Unassembled WGS sequence"/>
</dbReference>